<proteinExistence type="predicted"/>
<dbReference type="Proteomes" id="UP000743370">
    <property type="component" value="Unassembled WGS sequence"/>
</dbReference>
<dbReference type="AlphaFoldDB" id="A0A8T0LB17"/>
<protein>
    <recommendedName>
        <fullName evidence="4">Protein FAR1-RELATED SEQUENCE</fullName>
    </recommendedName>
</protein>
<evidence type="ECO:0000313" key="2">
    <source>
        <dbReference type="EMBL" id="KAG2409246.1"/>
    </source>
</evidence>
<dbReference type="EMBL" id="JABFOF010000001">
    <property type="protein sequence ID" value="KAG2409246.1"/>
    <property type="molecule type" value="Genomic_DNA"/>
</dbReference>
<evidence type="ECO:0000313" key="3">
    <source>
        <dbReference type="Proteomes" id="UP000743370"/>
    </source>
</evidence>
<gene>
    <name evidence="2" type="ORF">HKW66_Vig0040680</name>
</gene>
<comment type="caution">
    <text evidence="2">The sequence shown here is derived from an EMBL/GenBank/DDBJ whole genome shotgun (WGS) entry which is preliminary data.</text>
</comment>
<evidence type="ECO:0000256" key="1">
    <source>
        <dbReference type="SAM" id="MobiDB-lite"/>
    </source>
</evidence>
<feature type="region of interest" description="Disordered" evidence="1">
    <location>
        <begin position="146"/>
        <end position="174"/>
    </location>
</feature>
<reference evidence="2 3" key="1">
    <citation type="submission" date="2020-05" db="EMBL/GenBank/DDBJ databases">
        <title>Vigna angularis (adzuki bean) Var. LongXiaoDou No. 4 denovo assembly.</title>
        <authorList>
            <person name="Xiang H."/>
        </authorList>
    </citation>
    <scope>NUCLEOTIDE SEQUENCE [LARGE SCALE GENOMIC DNA]</scope>
    <source>
        <tissue evidence="2">Leaf</tissue>
    </source>
</reference>
<accession>A0A8T0LB17</accession>
<sequence length="226" mass="26027">MDHTNTSFHDIEFHEEHDNVEQELNENHIQPKSIPPTVGMVFETSNEVKSFYRQYAISKGFGIRQKDFKEEQQERIMLLHDDNSSLYNVMEDSIHNEIREERKHGLQISPSPYVNNNSHTQEEHLHDSEIGHDVDTTIYNVQIQSPKSVKRKGRPRTTRLKSTTERITRKKPSTKASSLTFIGIAETMMEVPNTTFSNNIDVTQNTRYTTPNSIGPVLSSQAIAIF</sequence>
<organism evidence="2 3">
    <name type="scientific">Phaseolus angularis</name>
    <name type="common">Azuki bean</name>
    <name type="synonym">Vigna angularis</name>
    <dbReference type="NCBI Taxonomy" id="3914"/>
    <lineage>
        <taxon>Eukaryota</taxon>
        <taxon>Viridiplantae</taxon>
        <taxon>Streptophyta</taxon>
        <taxon>Embryophyta</taxon>
        <taxon>Tracheophyta</taxon>
        <taxon>Spermatophyta</taxon>
        <taxon>Magnoliopsida</taxon>
        <taxon>eudicotyledons</taxon>
        <taxon>Gunneridae</taxon>
        <taxon>Pentapetalae</taxon>
        <taxon>rosids</taxon>
        <taxon>fabids</taxon>
        <taxon>Fabales</taxon>
        <taxon>Fabaceae</taxon>
        <taxon>Papilionoideae</taxon>
        <taxon>50 kb inversion clade</taxon>
        <taxon>NPAAA clade</taxon>
        <taxon>indigoferoid/millettioid clade</taxon>
        <taxon>Phaseoleae</taxon>
        <taxon>Vigna</taxon>
    </lineage>
</organism>
<name>A0A8T0LB17_PHAAN</name>
<feature type="compositionally biased region" description="Basic residues" evidence="1">
    <location>
        <begin position="148"/>
        <end position="159"/>
    </location>
</feature>
<evidence type="ECO:0008006" key="4">
    <source>
        <dbReference type="Google" id="ProtNLM"/>
    </source>
</evidence>